<keyword evidence="1" id="KW-0472">Membrane</keyword>
<protein>
    <submittedName>
        <fullName evidence="2">Uncharacterized protein</fullName>
    </submittedName>
</protein>
<dbReference type="Proteomes" id="UP000289734">
    <property type="component" value="Unassembled WGS sequence"/>
</dbReference>
<dbReference type="EMBL" id="SBKQ01000001">
    <property type="protein sequence ID" value="RXR35535.1"/>
    <property type="molecule type" value="Genomic_DNA"/>
</dbReference>
<organism evidence="2 3">
    <name type="scientific">Flavobacterium piscinae</name>
    <dbReference type="NCBI Taxonomy" id="2506424"/>
    <lineage>
        <taxon>Bacteria</taxon>
        <taxon>Pseudomonadati</taxon>
        <taxon>Bacteroidota</taxon>
        <taxon>Flavobacteriia</taxon>
        <taxon>Flavobacteriales</taxon>
        <taxon>Flavobacteriaceae</taxon>
        <taxon>Flavobacterium</taxon>
    </lineage>
</organism>
<keyword evidence="3" id="KW-1185">Reference proteome</keyword>
<dbReference type="AlphaFoldDB" id="A0A4Q1L054"/>
<sequence length="90" mass="9827">MKKTDLLIGFIIGIIGAFIGVFLFITLFTDFEFVDGVIALKSQNSLGKLIALGAVINVIVFFALLKFNKELMARGVVFATIILTIVTLFV</sequence>
<name>A0A4Q1L054_9FLAO</name>
<dbReference type="RefSeq" id="WP_129462957.1">
    <property type="nucleotide sequence ID" value="NZ_SBKQ01000001.1"/>
</dbReference>
<proteinExistence type="predicted"/>
<evidence type="ECO:0000313" key="3">
    <source>
        <dbReference type="Proteomes" id="UP000289734"/>
    </source>
</evidence>
<evidence type="ECO:0000313" key="2">
    <source>
        <dbReference type="EMBL" id="RXR35535.1"/>
    </source>
</evidence>
<comment type="caution">
    <text evidence="2">The sequence shown here is derived from an EMBL/GenBank/DDBJ whole genome shotgun (WGS) entry which is preliminary data.</text>
</comment>
<feature type="transmembrane region" description="Helical" evidence="1">
    <location>
        <begin position="49"/>
        <end position="65"/>
    </location>
</feature>
<accession>A0A4Q1L054</accession>
<gene>
    <name evidence="2" type="ORF">EQG68_01160</name>
</gene>
<dbReference type="OrthoDB" id="1362378at2"/>
<keyword evidence="1" id="KW-0812">Transmembrane</keyword>
<reference evidence="3" key="1">
    <citation type="submission" date="2019-01" db="EMBL/GenBank/DDBJ databases">
        <title>Cytophagaceae bacterium strain CAR-16.</title>
        <authorList>
            <person name="Chen W.-M."/>
        </authorList>
    </citation>
    <scope>NUCLEOTIDE SEQUENCE [LARGE SCALE GENOMIC DNA]</scope>
    <source>
        <strain evidence="3">ICH-30</strain>
    </source>
</reference>
<feature type="transmembrane region" description="Helical" evidence="1">
    <location>
        <begin position="6"/>
        <end position="28"/>
    </location>
</feature>
<evidence type="ECO:0000256" key="1">
    <source>
        <dbReference type="SAM" id="Phobius"/>
    </source>
</evidence>
<feature type="transmembrane region" description="Helical" evidence="1">
    <location>
        <begin position="71"/>
        <end position="89"/>
    </location>
</feature>
<keyword evidence="1" id="KW-1133">Transmembrane helix</keyword>